<gene>
    <name evidence="2" type="ORF">ACH4OY_24560</name>
</gene>
<protein>
    <recommendedName>
        <fullName evidence="4">Peptidoglycan binding-like domain-containing protein</fullName>
    </recommendedName>
</protein>
<keyword evidence="3" id="KW-1185">Reference proteome</keyword>
<dbReference type="InterPro" id="IPR038607">
    <property type="entry name" value="PhoD-like_sf"/>
</dbReference>
<comment type="caution">
    <text evidence="2">The sequence shown here is derived from an EMBL/GenBank/DDBJ whole genome shotgun (WGS) entry which is preliminary data.</text>
</comment>
<dbReference type="PANTHER" id="PTHR37031:SF2">
    <property type="entry name" value="PHOD-LIKE PHOSPHATASE METALLOPHOSPHATASE DOMAIN-CONTAINING PROTEIN"/>
    <property type="match status" value="1"/>
</dbReference>
<dbReference type="RefSeq" id="WP_396683403.1">
    <property type="nucleotide sequence ID" value="NZ_JBIRPU010000021.1"/>
</dbReference>
<evidence type="ECO:0000256" key="1">
    <source>
        <dbReference type="SAM" id="MobiDB-lite"/>
    </source>
</evidence>
<dbReference type="Gene3D" id="3.60.21.70">
    <property type="entry name" value="PhoD-like phosphatase"/>
    <property type="match status" value="1"/>
</dbReference>
<sequence>MDAPGGPPHVACGPIVRRVDPGSVAVFVAVRSACTVVLTVFEVGPGPDFAPGATVATGSRAAVRLGGNLYVATVQAVGGLRQGRLYGYDLSFPGSTGAWPSLLAAGAVAADRTAARSLLSYSGDPLNKGGAPEYPSFVTPPADPGKLRIFHGSCRKPHGEGHDALAVLDPIIAAAGADPTVRPHQLVLGGDQIYADDVADVLLAMVHGHDAVPARDGLPAVPALPGIGAALGLPPELLPDGSADPPADRLFTPGNRAVTLARDAKFTSGEADSHLMSLREYACMYLLAWSDQLWPATYPRFEHVFPADTRILRDPQGGGPGDTVYDRLLAGRAYDASSQQQKIIHRYLRWREQTLRLMNFQRGLAAVRRLLANVPTYMVADDHEVTDDWNMTREFVTGAVITSELGRRVVRNAMAAYAVFQAWGNTPDRFAEQGPAGEPGRELLAALSGWLAAPTAVDDLRLRERLGLPTSVGTDGRPVRPAGALTYHFTVTWPRYQLIALDTRTWREFPAGAEHPGGLLLADHPLNEMISGGGVLDDESVTVLAQPVAVFGMPLLEQVAQPAMKALAGRYEADAEDAWITSDAATHKFLGRLLSAAPPGPDGVRRRRIVMLGGDIHFGSAERIRYSATLPYACGPDPAHPFQGVNHTEGVIAGFVSSALRNEVFLTRVLHDVGYVPLLDALGRIDLVGWANEDEQRQGRRFQAGVQATVAGDAVSGWWVSGRPAVSDYDRLKLLSRPPEWSIQVQFAHHDEADPTARDGAPEGVLDPTGLPRDQALAQYLAAARNLDGYLGRWGNGKEIVGHNNLGEITFDWPAGEGKSATQRLWWHLPSENRAAALTKYTIDLSYGCSLLADPPYGYVLRPDDHDARSGGKAYYDGADRPPALVTDRWVTRLQADLETLGFGPARNPGEFDSTTYWAVREFQTYARAARVAHEPAGAPTARYSDRLTPVDVPEAERYLGPVSGVADLATQLAVRHWLDKRWRCPVVVEAWQVADGSPQQLAAGNVWLADTAHPADPRLYSRVVTGRPDGAGPAPANHPELIPLGGWSSRPAAPQWAGPLVEPAVELLPEALIPPGEGEAGGPSLAVLVAAAGSADPAAADRARRRLSTFKVLRAVAENTRPGSTGGWFDVLDGTDAGVLRIGPFGWPADGPRTTPVTLPPRPDWRTEPGQLWAWLAALRATDRDAYEAMGGLAGLSATPGWGVDGGALLHPELRVSRARPAMSDHTGGAGQPIESVVELLDLRGWHWVHRFTTGLRTQPGVRHSIWRFARQGLHDLLSTAWDPPGTAPVTVPDVPGPDGSPRRVRIGDLFTSERAVAQLACWQTYRAHHLVALGPPVADEPPEQRTVPRAATELRTVLTVARTLGPDFTGPPTGWTDAHETALITAIGQVAGATAGTELPAALVAVRAWPTWPGGTTYQLPVAALPAADRTLSPRRGSLRLDTGELSRVTG</sequence>
<dbReference type="PANTHER" id="PTHR37031">
    <property type="entry name" value="METALLOPHOSPHATASE BINDING DOMAIN PROTEIN"/>
    <property type="match status" value="1"/>
</dbReference>
<accession>A0ABW7SQ44</accession>
<feature type="region of interest" description="Disordered" evidence="1">
    <location>
        <begin position="1146"/>
        <end position="1165"/>
    </location>
</feature>
<proteinExistence type="predicted"/>
<evidence type="ECO:0000313" key="3">
    <source>
        <dbReference type="Proteomes" id="UP001611075"/>
    </source>
</evidence>
<organism evidence="2 3">
    <name type="scientific">Micromonospora rubida</name>
    <dbReference type="NCBI Taxonomy" id="2697657"/>
    <lineage>
        <taxon>Bacteria</taxon>
        <taxon>Bacillati</taxon>
        <taxon>Actinomycetota</taxon>
        <taxon>Actinomycetes</taxon>
        <taxon>Micromonosporales</taxon>
        <taxon>Micromonosporaceae</taxon>
        <taxon>Micromonospora</taxon>
    </lineage>
</organism>
<name>A0ABW7SQ44_9ACTN</name>
<evidence type="ECO:0000313" key="2">
    <source>
        <dbReference type="EMBL" id="MFI0795828.1"/>
    </source>
</evidence>
<dbReference type="EMBL" id="JBIRPU010000021">
    <property type="protein sequence ID" value="MFI0795828.1"/>
    <property type="molecule type" value="Genomic_DNA"/>
</dbReference>
<evidence type="ECO:0008006" key="4">
    <source>
        <dbReference type="Google" id="ProtNLM"/>
    </source>
</evidence>
<reference evidence="2 3" key="1">
    <citation type="submission" date="2024-10" db="EMBL/GenBank/DDBJ databases">
        <title>The Natural Products Discovery Center: Release of the First 8490 Sequenced Strains for Exploring Actinobacteria Biosynthetic Diversity.</title>
        <authorList>
            <person name="Kalkreuter E."/>
            <person name="Kautsar S.A."/>
            <person name="Yang D."/>
            <person name="Bader C.D."/>
            <person name="Teijaro C.N."/>
            <person name="Fluegel L."/>
            <person name="Davis C.M."/>
            <person name="Simpson J.R."/>
            <person name="Lauterbach L."/>
            <person name="Steele A.D."/>
            <person name="Gui C."/>
            <person name="Meng S."/>
            <person name="Li G."/>
            <person name="Viehrig K."/>
            <person name="Ye F."/>
            <person name="Su P."/>
            <person name="Kiefer A.F."/>
            <person name="Nichols A."/>
            <person name="Cepeda A.J."/>
            <person name="Yan W."/>
            <person name="Fan B."/>
            <person name="Jiang Y."/>
            <person name="Adhikari A."/>
            <person name="Zheng C.-J."/>
            <person name="Schuster L."/>
            <person name="Cowan T.M."/>
            <person name="Smanski M.J."/>
            <person name="Chevrette M.G."/>
            <person name="De Carvalho L.P.S."/>
            <person name="Shen B."/>
        </authorList>
    </citation>
    <scope>NUCLEOTIDE SEQUENCE [LARGE SCALE GENOMIC DNA]</scope>
    <source>
        <strain evidence="2 3">NPDC021253</strain>
    </source>
</reference>
<dbReference type="Proteomes" id="UP001611075">
    <property type="component" value="Unassembled WGS sequence"/>
</dbReference>